<keyword evidence="2" id="KW-1185">Reference proteome</keyword>
<proteinExistence type="predicted"/>
<gene>
    <name evidence="1" type="ORF">NDU88_003759</name>
</gene>
<evidence type="ECO:0000313" key="2">
    <source>
        <dbReference type="Proteomes" id="UP001066276"/>
    </source>
</evidence>
<protein>
    <submittedName>
        <fullName evidence="1">Uncharacterized protein</fullName>
    </submittedName>
</protein>
<sequence length="125" mass="13847">MNSGQQELCRAALLAEGAGTGIVGTWTWPRRRGDWSPLSDPPQVIEPCTGWRARGCEEEYRLQSLVGVPDHHSLLSEGSRKWGRLYWDLDCARARQATEEGKHRHQCHTGGLTIVSVTSARPGAQ</sequence>
<accession>A0AAV7UDE4</accession>
<dbReference type="EMBL" id="JANPWB010000005">
    <property type="protein sequence ID" value="KAJ1186980.1"/>
    <property type="molecule type" value="Genomic_DNA"/>
</dbReference>
<dbReference type="Proteomes" id="UP001066276">
    <property type="component" value="Chromosome 3_1"/>
</dbReference>
<evidence type="ECO:0000313" key="1">
    <source>
        <dbReference type="EMBL" id="KAJ1186980.1"/>
    </source>
</evidence>
<reference evidence="1" key="1">
    <citation type="journal article" date="2022" name="bioRxiv">
        <title>Sequencing and chromosome-scale assembly of the giantPleurodeles waltlgenome.</title>
        <authorList>
            <person name="Brown T."/>
            <person name="Elewa A."/>
            <person name="Iarovenko S."/>
            <person name="Subramanian E."/>
            <person name="Araus A.J."/>
            <person name="Petzold A."/>
            <person name="Susuki M."/>
            <person name="Suzuki K.-i.T."/>
            <person name="Hayashi T."/>
            <person name="Toyoda A."/>
            <person name="Oliveira C."/>
            <person name="Osipova E."/>
            <person name="Leigh N.D."/>
            <person name="Simon A."/>
            <person name="Yun M.H."/>
        </authorList>
    </citation>
    <scope>NUCLEOTIDE SEQUENCE</scope>
    <source>
        <strain evidence="1">20211129_DDA</strain>
        <tissue evidence="1">Liver</tissue>
    </source>
</reference>
<name>A0AAV7UDE4_PLEWA</name>
<organism evidence="1 2">
    <name type="scientific">Pleurodeles waltl</name>
    <name type="common">Iberian ribbed newt</name>
    <dbReference type="NCBI Taxonomy" id="8319"/>
    <lineage>
        <taxon>Eukaryota</taxon>
        <taxon>Metazoa</taxon>
        <taxon>Chordata</taxon>
        <taxon>Craniata</taxon>
        <taxon>Vertebrata</taxon>
        <taxon>Euteleostomi</taxon>
        <taxon>Amphibia</taxon>
        <taxon>Batrachia</taxon>
        <taxon>Caudata</taxon>
        <taxon>Salamandroidea</taxon>
        <taxon>Salamandridae</taxon>
        <taxon>Pleurodelinae</taxon>
        <taxon>Pleurodeles</taxon>
    </lineage>
</organism>
<comment type="caution">
    <text evidence="1">The sequence shown here is derived from an EMBL/GenBank/DDBJ whole genome shotgun (WGS) entry which is preliminary data.</text>
</comment>
<dbReference type="AlphaFoldDB" id="A0AAV7UDE4"/>